<keyword evidence="2" id="KW-0217">Developmental protein</keyword>
<keyword evidence="3 6" id="KW-0238">DNA-binding</keyword>
<evidence type="ECO:0000313" key="9">
    <source>
        <dbReference type="EMBL" id="OAF69794.1"/>
    </source>
</evidence>
<keyword evidence="10" id="KW-1185">Reference proteome</keyword>
<feature type="DNA-binding region" description="Homeobox" evidence="6">
    <location>
        <begin position="120"/>
        <end position="179"/>
    </location>
</feature>
<dbReference type="GO" id="GO:0005634">
    <property type="term" value="C:nucleus"/>
    <property type="evidence" value="ECO:0007669"/>
    <property type="project" value="UniProtKB-SubCell"/>
</dbReference>
<dbReference type="PROSITE" id="PS50071">
    <property type="entry name" value="HOMEOBOX_2"/>
    <property type="match status" value="1"/>
</dbReference>
<evidence type="ECO:0000256" key="6">
    <source>
        <dbReference type="PROSITE-ProRule" id="PRU00108"/>
    </source>
</evidence>
<evidence type="ECO:0000313" key="10">
    <source>
        <dbReference type="Proteomes" id="UP000078046"/>
    </source>
</evidence>
<accession>A0A177B8P1</accession>
<dbReference type="PANTHER" id="PTHR45793:SF5">
    <property type="entry name" value="HOMEOTIC PROTEIN OCELLILESS"/>
    <property type="match status" value="1"/>
</dbReference>
<evidence type="ECO:0000256" key="5">
    <source>
        <dbReference type="ARBA" id="ARBA00023242"/>
    </source>
</evidence>
<gene>
    <name evidence="9" type="ORF">A3Q56_02453</name>
</gene>
<comment type="caution">
    <text evidence="9">The sequence shown here is derived from an EMBL/GenBank/DDBJ whole genome shotgun (WGS) entry which is preliminary data.</text>
</comment>
<dbReference type="SUPFAM" id="SSF46689">
    <property type="entry name" value="Homeodomain-like"/>
    <property type="match status" value="1"/>
</dbReference>
<dbReference type="InterPro" id="IPR001356">
    <property type="entry name" value="HD"/>
</dbReference>
<keyword evidence="5 6" id="KW-0539">Nucleus</keyword>
<evidence type="ECO:0000256" key="2">
    <source>
        <dbReference type="ARBA" id="ARBA00022473"/>
    </source>
</evidence>
<proteinExistence type="predicted"/>
<evidence type="ECO:0000256" key="3">
    <source>
        <dbReference type="ARBA" id="ARBA00023125"/>
    </source>
</evidence>
<dbReference type="Gene3D" id="1.10.10.60">
    <property type="entry name" value="Homeodomain-like"/>
    <property type="match status" value="1"/>
</dbReference>
<evidence type="ECO:0000256" key="4">
    <source>
        <dbReference type="ARBA" id="ARBA00023155"/>
    </source>
</evidence>
<sequence>MDFPYIYGNINNTNNENYMNANPDKHPKPSHVDDYRYMFNNGVNANYTPYNGYFTQMAPPPQFTNPNVNGFNSYNEKFGFNMSNYVNFPEPNINMNVEEYYEEPKKKRRKSIKYGPPTKCRRERTTFSGQQLSVLISIFNKNQYPDIFLREDIATKINISESRIQVWFKNRRAKFRLNQRKDNNDDTTVVYKNKDNKHLNKTNQDKNIVLNPSMFQNSVFNKNCLSDNVKPNL</sequence>
<evidence type="ECO:0000256" key="7">
    <source>
        <dbReference type="RuleBase" id="RU000682"/>
    </source>
</evidence>
<name>A0A177B8P1_9BILA</name>
<dbReference type="PROSITE" id="PS00027">
    <property type="entry name" value="HOMEOBOX_1"/>
    <property type="match status" value="1"/>
</dbReference>
<dbReference type="GO" id="GO:0000978">
    <property type="term" value="F:RNA polymerase II cis-regulatory region sequence-specific DNA binding"/>
    <property type="evidence" value="ECO:0007669"/>
    <property type="project" value="TreeGrafter"/>
</dbReference>
<protein>
    <submittedName>
        <fullName evidence="9">Double homeobox protein 1</fullName>
    </submittedName>
</protein>
<dbReference type="SMART" id="SM00389">
    <property type="entry name" value="HOX"/>
    <property type="match status" value="1"/>
</dbReference>
<organism evidence="9 10">
    <name type="scientific">Intoshia linei</name>
    <dbReference type="NCBI Taxonomy" id="1819745"/>
    <lineage>
        <taxon>Eukaryota</taxon>
        <taxon>Metazoa</taxon>
        <taxon>Spiralia</taxon>
        <taxon>Lophotrochozoa</taxon>
        <taxon>Mesozoa</taxon>
        <taxon>Orthonectida</taxon>
        <taxon>Rhopaluridae</taxon>
        <taxon>Intoshia</taxon>
    </lineage>
</organism>
<evidence type="ECO:0000256" key="1">
    <source>
        <dbReference type="ARBA" id="ARBA00004123"/>
    </source>
</evidence>
<keyword evidence="4 6" id="KW-0371">Homeobox</keyword>
<dbReference type="OrthoDB" id="6159439at2759"/>
<dbReference type="InterPro" id="IPR017970">
    <property type="entry name" value="Homeobox_CS"/>
</dbReference>
<dbReference type="AlphaFoldDB" id="A0A177B8P1"/>
<comment type="subcellular location">
    <subcellularLocation>
        <location evidence="1 6 7">Nucleus</location>
    </subcellularLocation>
</comment>
<reference evidence="9 10" key="1">
    <citation type="submission" date="2016-04" db="EMBL/GenBank/DDBJ databases">
        <title>The genome of Intoshia linei affirms orthonectids as highly simplified spiralians.</title>
        <authorList>
            <person name="Mikhailov K.V."/>
            <person name="Slusarev G.S."/>
            <person name="Nikitin M.A."/>
            <person name="Logacheva M.D."/>
            <person name="Penin A."/>
            <person name="Aleoshin V."/>
            <person name="Panchin Y.V."/>
        </authorList>
    </citation>
    <scope>NUCLEOTIDE SEQUENCE [LARGE SCALE GENOMIC DNA]</scope>
    <source>
        <strain evidence="9">Intl2013</strain>
        <tissue evidence="9">Whole animal</tissue>
    </source>
</reference>
<dbReference type="InterPro" id="IPR009057">
    <property type="entry name" value="Homeodomain-like_sf"/>
</dbReference>
<dbReference type="Proteomes" id="UP000078046">
    <property type="component" value="Unassembled WGS sequence"/>
</dbReference>
<feature type="domain" description="Homeobox" evidence="8">
    <location>
        <begin position="118"/>
        <end position="178"/>
    </location>
</feature>
<dbReference type="Pfam" id="PF00046">
    <property type="entry name" value="Homeodomain"/>
    <property type="match status" value="1"/>
</dbReference>
<dbReference type="PANTHER" id="PTHR45793">
    <property type="entry name" value="HOMEOBOX PROTEIN"/>
    <property type="match status" value="1"/>
</dbReference>
<evidence type="ECO:0000259" key="8">
    <source>
        <dbReference type="PROSITE" id="PS50071"/>
    </source>
</evidence>
<dbReference type="GO" id="GO:0000981">
    <property type="term" value="F:DNA-binding transcription factor activity, RNA polymerase II-specific"/>
    <property type="evidence" value="ECO:0007669"/>
    <property type="project" value="InterPro"/>
</dbReference>
<dbReference type="EMBL" id="LWCA01000229">
    <property type="protein sequence ID" value="OAF69794.1"/>
    <property type="molecule type" value="Genomic_DNA"/>
</dbReference>
<dbReference type="CDD" id="cd00086">
    <property type="entry name" value="homeodomain"/>
    <property type="match status" value="1"/>
</dbReference>